<organism evidence="8 9">
    <name type="scientific">Xylanibacter muris</name>
    <dbReference type="NCBI Taxonomy" id="2736290"/>
    <lineage>
        <taxon>Bacteria</taxon>
        <taxon>Pseudomonadati</taxon>
        <taxon>Bacteroidota</taxon>
        <taxon>Bacteroidia</taxon>
        <taxon>Bacteroidales</taxon>
        <taxon>Prevotellaceae</taxon>
        <taxon>Xylanibacter</taxon>
    </lineage>
</organism>
<keyword evidence="9" id="KW-1185">Reference proteome</keyword>
<evidence type="ECO:0000313" key="8">
    <source>
        <dbReference type="EMBL" id="NPD92152.1"/>
    </source>
</evidence>
<keyword evidence="2 6" id="KW-0812">Transmembrane</keyword>
<feature type="transmembrane region" description="Helical" evidence="6">
    <location>
        <begin position="172"/>
        <end position="199"/>
    </location>
</feature>
<proteinExistence type="predicted"/>
<dbReference type="SUPFAM" id="SSF50182">
    <property type="entry name" value="Sm-like ribonucleoproteins"/>
    <property type="match status" value="1"/>
</dbReference>
<evidence type="ECO:0000256" key="3">
    <source>
        <dbReference type="ARBA" id="ARBA00022989"/>
    </source>
</evidence>
<feature type="transmembrane region" description="Helical" evidence="6">
    <location>
        <begin position="145"/>
        <end position="166"/>
    </location>
</feature>
<dbReference type="InterPro" id="IPR006685">
    <property type="entry name" value="MscS_channel_2nd"/>
</dbReference>
<comment type="subcellular location">
    <subcellularLocation>
        <location evidence="1">Membrane</location>
    </subcellularLocation>
</comment>
<dbReference type="InterPro" id="IPR010920">
    <property type="entry name" value="LSM_dom_sf"/>
</dbReference>
<sequence>MGTIRGYVEGIMESLGFSDYWTTVSAHFVMVAIAVILSLVSYFVCRGLVLPFVRKLTIKTSIEWDEKVFNVRTMRAACKIVPAIVIWKLLPHIFYEYPVFEEVLRRLTAIYITVASTWLVITLIDSMKKLEGEHRTVVEQYFHTFCGVMKIIAIFISLIIIVAIAINRSPLTLFAGLGATSAILMLVFKDVISGLVAGVRLTSNDMLQKGDWITVEKAGINGIVEDITLTTVKVRNFDKTIVTITPQTLVDDTFQNWKGMQQGEGRRVARVVYIDFRSITIAGEALRKELISKGYFTEEEMKVAANVGSGGARKGASDGRKHPKAGRGPVNLTLFRNYMERYLSTHPAVNKDLYMMVRQFEATNTGLPIEFYFFLKEKEWVRYEHLLAGIMEYVYAVIPDFGLKVYQRYSDR</sequence>
<feature type="transmembrane region" description="Helical" evidence="6">
    <location>
        <begin position="76"/>
        <end position="95"/>
    </location>
</feature>
<evidence type="ECO:0000313" key="9">
    <source>
        <dbReference type="Proteomes" id="UP000714420"/>
    </source>
</evidence>
<evidence type="ECO:0000256" key="1">
    <source>
        <dbReference type="ARBA" id="ARBA00004370"/>
    </source>
</evidence>
<feature type="transmembrane region" description="Helical" evidence="6">
    <location>
        <begin position="107"/>
        <end position="124"/>
    </location>
</feature>
<evidence type="ECO:0000256" key="2">
    <source>
        <dbReference type="ARBA" id="ARBA00022692"/>
    </source>
</evidence>
<dbReference type="PANTHER" id="PTHR30414:SF0">
    <property type="entry name" value="MINICONDUCTANCE MECHANOSENSITIVE CHANNEL YBDG"/>
    <property type="match status" value="1"/>
</dbReference>
<comment type="caution">
    <text evidence="8">The sequence shown here is derived from an EMBL/GenBank/DDBJ whole genome shotgun (WGS) entry which is preliminary data.</text>
</comment>
<dbReference type="InterPro" id="IPR030192">
    <property type="entry name" value="YbdG"/>
</dbReference>
<keyword evidence="4 6" id="KW-0472">Membrane</keyword>
<evidence type="ECO:0000256" key="6">
    <source>
        <dbReference type="SAM" id="Phobius"/>
    </source>
</evidence>
<reference evidence="8 9" key="1">
    <citation type="submission" date="2020-05" db="EMBL/GenBank/DDBJ databases">
        <title>Distinct polysaccharide utilization as determinants for interspecies competition between intestinal Prevotella spp.</title>
        <authorList>
            <person name="Galvez E.J.C."/>
            <person name="Iljazovic A."/>
            <person name="Strowig T."/>
        </authorList>
    </citation>
    <scope>NUCLEOTIDE SEQUENCE [LARGE SCALE GENOMIC DNA]</scope>
    <source>
        <strain evidence="8 9">PMUR</strain>
    </source>
</reference>
<dbReference type="EMBL" id="JABKKF010000005">
    <property type="protein sequence ID" value="NPD92152.1"/>
    <property type="molecule type" value="Genomic_DNA"/>
</dbReference>
<protein>
    <submittedName>
        <fullName evidence="8">Mechanosensitive ion channel</fullName>
    </submittedName>
</protein>
<dbReference type="RefSeq" id="WP_172275490.1">
    <property type="nucleotide sequence ID" value="NZ_CASGMU010000004.1"/>
</dbReference>
<feature type="domain" description="Mechanosensitive ion channel MscS" evidence="7">
    <location>
        <begin position="190"/>
        <end position="258"/>
    </location>
</feature>
<dbReference type="Gene3D" id="2.30.30.60">
    <property type="match status" value="1"/>
</dbReference>
<feature type="region of interest" description="Disordered" evidence="5">
    <location>
        <begin position="308"/>
        <end position="327"/>
    </location>
</feature>
<dbReference type="PANTHER" id="PTHR30414">
    <property type="entry name" value="MINICONDUCTANCE MECHANOSENSITIVE CHANNEL YBDG"/>
    <property type="match status" value="1"/>
</dbReference>
<evidence type="ECO:0000256" key="4">
    <source>
        <dbReference type="ARBA" id="ARBA00023136"/>
    </source>
</evidence>
<name>A0ABX2AQ51_9BACT</name>
<accession>A0ABX2AQ51</accession>
<dbReference type="InterPro" id="IPR023408">
    <property type="entry name" value="MscS_beta-dom_sf"/>
</dbReference>
<gene>
    <name evidence="8" type="ORF">HPS56_07265</name>
</gene>
<dbReference type="Pfam" id="PF00924">
    <property type="entry name" value="MS_channel_2nd"/>
    <property type="match status" value="1"/>
</dbReference>
<keyword evidence="3 6" id="KW-1133">Transmembrane helix</keyword>
<dbReference type="Proteomes" id="UP000714420">
    <property type="component" value="Unassembled WGS sequence"/>
</dbReference>
<evidence type="ECO:0000256" key="5">
    <source>
        <dbReference type="SAM" id="MobiDB-lite"/>
    </source>
</evidence>
<feature type="transmembrane region" description="Helical" evidence="6">
    <location>
        <begin position="20"/>
        <end position="45"/>
    </location>
</feature>
<evidence type="ECO:0000259" key="7">
    <source>
        <dbReference type="Pfam" id="PF00924"/>
    </source>
</evidence>